<organism evidence="1 2">
    <name type="scientific">Araneus ventricosus</name>
    <name type="common">Orbweaver spider</name>
    <name type="synonym">Epeira ventricosa</name>
    <dbReference type="NCBI Taxonomy" id="182803"/>
    <lineage>
        <taxon>Eukaryota</taxon>
        <taxon>Metazoa</taxon>
        <taxon>Ecdysozoa</taxon>
        <taxon>Arthropoda</taxon>
        <taxon>Chelicerata</taxon>
        <taxon>Arachnida</taxon>
        <taxon>Araneae</taxon>
        <taxon>Araneomorphae</taxon>
        <taxon>Entelegynae</taxon>
        <taxon>Araneoidea</taxon>
        <taxon>Araneidae</taxon>
        <taxon>Araneus</taxon>
    </lineage>
</organism>
<evidence type="ECO:0000313" key="1">
    <source>
        <dbReference type="EMBL" id="GBO20797.1"/>
    </source>
</evidence>
<dbReference type="Proteomes" id="UP000499080">
    <property type="component" value="Unassembled WGS sequence"/>
</dbReference>
<dbReference type="AlphaFoldDB" id="A0A4Y2VAP3"/>
<keyword evidence="2" id="KW-1185">Reference proteome</keyword>
<dbReference type="EMBL" id="BGPR01044101">
    <property type="protein sequence ID" value="GBO20797.1"/>
    <property type="molecule type" value="Genomic_DNA"/>
</dbReference>
<dbReference type="OrthoDB" id="6432034at2759"/>
<sequence>MRSQRLSNQALASLVKITWGLVWLVSATASTLQPRLSPRRFSSDGDDDDVQHEVLLWMKQQSKEFYAAGCGALIERWDKCSNIGGDYVEK</sequence>
<protein>
    <submittedName>
        <fullName evidence="1">Uncharacterized protein</fullName>
    </submittedName>
</protein>
<reference evidence="1 2" key="1">
    <citation type="journal article" date="2019" name="Sci. Rep.">
        <title>Orb-weaving spider Araneus ventricosus genome elucidates the spidroin gene catalogue.</title>
        <authorList>
            <person name="Kono N."/>
            <person name="Nakamura H."/>
            <person name="Ohtoshi R."/>
            <person name="Moran D.A.P."/>
            <person name="Shinohara A."/>
            <person name="Yoshida Y."/>
            <person name="Fujiwara M."/>
            <person name="Mori M."/>
            <person name="Tomita M."/>
            <person name="Arakawa K."/>
        </authorList>
    </citation>
    <scope>NUCLEOTIDE SEQUENCE [LARGE SCALE GENOMIC DNA]</scope>
</reference>
<proteinExistence type="predicted"/>
<name>A0A4Y2VAP3_ARAVE</name>
<comment type="caution">
    <text evidence="1">The sequence shown here is derived from an EMBL/GenBank/DDBJ whole genome shotgun (WGS) entry which is preliminary data.</text>
</comment>
<accession>A0A4Y2VAP3</accession>
<evidence type="ECO:0000313" key="2">
    <source>
        <dbReference type="Proteomes" id="UP000499080"/>
    </source>
</evidence>
<gene>
    <name evidence="1" type="ORF">AVEN_147038_1</name>
</gene>